<dbReference type="PANTHER" id="PTHR22993">
    <property type="entry name" value="FORMAMIDOPYRIMIDINE-DNA GLYCOSYLASE"/>
    <property type="match status" value="1"/>
</dbReference>
<name>A0A1T5NXZ4_9BACT</name>
<proteinExistence type="inferred from homology"/>
<feature type="domain" description="Formamidopyrimidine-DNA glycosylase catalytic" evidence="11">
    <location>
        <begin position="2"/>
        <end position="113"/>
    </location>
</feature>
<dbReference type="InterPro" id="IPR010979">
    <property type="entry name" value="Ribosomal_uS13-like_H2TH"/>
</dbReference>
<evidence type="ECO:0000256" key="8">
    <source>
        <dbReference type="ARBA" id="ARBA00023268"/>
    </source>
</evidence>
<keyword evidence="7" id="KW-0456">Lyase</keyword>
<dbReference type="Proteomes" id="UP000190166">
    <property type="component" value="Unassembled WGS sequence"/>
</dbReference>
<evidence type="ECO:0000256" key="2">
    <source>
        <dbReference type="ARBA" id="ARBA00009409"/>
    </source>
</evidence>
<dbReference type="GO" id="GO:0003684">
    <property type="term" value="F:damaged DNA binding"/>
    <property type="evidence" value="ECO:0007669"/>
    <property type="project" value="InterPro"/>
</dbReference>
<dbReference type="GO" id="GO:0034039">
    <property type="term" value="F:8-oxo-7,8-dihydroguanine DNA N-glycosylase activity"/>
    <property type="evidence" value="ECO:0007669"/>
    <property type="project" value="TreeGrafter"/>
</dbReference>
<evidence type="ECO:0000313" key="12">
    <source>
        <dbReference type="EMBL" id="SKD05236.1"/>
    </source>
</evidence>
<accession>A0A1T5NXZ4</accession>
<dbReference type="GO" id="GO:0003906">
    <property type="term" value="F:DNA-(apurinic or apyrimidinic site) endonuclease activity"/>
    <property type="evidence" value="ECO:0007669"/>
    <property type="project" value="InterPro"/>
</dbReference>
<organism evidence="12 13">
    <name type="scientific">Chitinophaga ginsengisegetis</name>
    <dbReference type="NCBI Taxonomy" id="393003"/>
    <lineage>
        <taxon>Bacteria</taxon>
        <taxon>Pseudomonadati</taxon>
        <taxon>Bacteroidota</taxon>
        <taxon>Chitinophagia</taxon>
        <taxon>Chitinophagales</taxon>
        <taxon>Chitinophagaceae</taxon>
        <taxon>Chitinophaga</taxon>
    </lineage>
</organism>
<evidence type="ECO:0000313" key="13">
    <source>
        <dbReference type="Proteomes" id="UP000190166"/>
    </source>
</evidence>
<dbReference type="RefSeq" id="WP_079470342.1">
    <property type="nucleotide sequence ID" value="NZ_FUZZ01000002.1"/>
</dbReference>
<dbReference type="SMART" id="SM01232">
    <property type="entry name" value="H2TH"/>
    <property type="match status" value="1"/>
</dbReference>
<dbReference type="InterPro" id="IPR012319">
    <property type="entry name" value="FPG_cat"/>
</dbReference>
<dbReference type="EMBL" id="FUZZ01000002">
    <property type="protein sequence ID" value="SKD05236.1"/>
    <property type="molecule type" value="Genomic_DNA"/>
</dbReference>
<comment type="similarity">
    <text evidence="2">Belongs to the FPG family.</text>
</comment>
<protein>
    <submittedName>
        <fullName evidence="12">Formamidopyrimidine-DNA glycosylase</fullName>
    </submittedName>
</protein>
<gene>
    <name evidence="12" type="ORF">SAMN05660461_3045</name>
</gene>
<evidence type="ECO:0000256" key="4">
    <source>
        <dbReference type="ARBA" id="ARBA00022801"/>
    </source>
</evidence>
<dbReference type="SUPFAM" id="SSF81624">
    <property type="entry name" value="N-terminal domain of MutM-like DNA repair proteins"/>
    <property type="match status" value="1"/>
</dbReference>
<dbReference type="InterPro" id="IPR035937">
    <property type="entry name" value="FPG_N"/>
</dbReference>
<dbReference type="Gene3D" id="3.20.190.10">
    <property type="entry name" value="MutM-like, N-terminal"/>
    <property type="match status" value="1"/>
</dbReference>
<dbReference type="STRING" id="393003.SAMN05660461_3045"/>
<dbReference type="GO" id="GO:0016829">
    <property type="term" value="F:lyase activity"/>
    <property type="evidence" value="ECO:0007669"/>
    <property type="project" value="UniProtKB-KW"/>
</dbReference>
<evidence type="ECO:0000256" key="7">
    <source>
        <dbReference type="ARBA" id="ARBA00023239"/>
    </source>
</evidence>
<dbReference type="PROSITE" id="PS51068">
    <property type="entry name" value="FPG_CAT"/>
    <property type="match status" value="1"/>
</dbReference>
<sequence>MPELPDLQAFRHNLEKALLHKKLKSVTVKNAKKLHTKEADLQAALEGQALEHIQRVGKELHFVFKNGHVLGMHLMLHGKLYLFEKKNEQKYTIVELLFGDGTGLALTDFQAAANITLDPEEKTAPDAMSKDFNESYLAAQLAKKKITIKKYLLDQHNVLGIGNAYADDILWDAKISPFSIANKIPAPKIKALLKSVKKILEGAEKKILKSNPDIINGEVRDFMLVHNSKLTESPGGAPIKKDTGGGRKTYYTDEQELFE</sequence>
<reference evidence="12 13" key="1">
    <citation type="submission" date="2017-02" db="EMBL/GenBank/DDBJ databases">
        <authorList>
            <person name="Peterson S.W."/>
        </authorList>
    </citation>
    <scope>NUCLEOTIDE SEQUENCE [LARGE SCALE GENOMIC DNA]</scope>
    <source>
        <strain evidence="12 13">DSM 18108</strain>
    </source>
</reference>
<dbReference type="PANTHER" id="PTHR22993:SF9">
    <property type="entry name" value="FORMAMIDOPYRIMIDINE-DNA GLYCOSYLASE"/>
    <property type="match status" value="1"/>
</dbReference>
<evidence type="ECO:0000256" key="1">
    <source>
        <dbReference type="ARBA" id="ARBA00001668"/>
    </source>
</evidence>
<dbReference type="SMART" id="SM00898">
    <property type="entry name" value="Fapy_DNA_glyco"/>
    <property type="match status" value="1"/>
</dbReference>
<keyword evidence="3" id="KW-0227">DNA damage</keyword>
<evidence type="ECO:0000259" key="11">
    <source>
        <dbReference type="PROSITE" id="PS51068"/>
    </source>
</evidence>
<dbReference type="Pfam" id="PF06831">
    <property type="entry name" value="H2TH"/>
    <property type="match status" value="1"/>
</dbReference>
<dbReference type="GO" id="GO:0006284">
    <property type="term" value="P:base-excision repair"/>
    <property type="evidence" value="ECO:0007669"/>
    <property type="project" value="InterPro"/>
</dbReference>
<comment type="catalytic activity">
    <reaction evidence="1">
        <text>Hydrolysis of DNA containing ring-opened 7-methylguanine residues, releasing 2,6-diamino-4-hydroxy-5-(N-methyl)formamidopyrimidine.</text>
        <dbReference type="EC" id="3.2.2.23"/>
    </reaction>
</comment>
<keyword evidence="9" id="KW-0326">Glycosidase</keyword>
<evidence type="ECO:0000256" key="10">
    <source>
        <dbReference type="SAM" id="MobiDB-lite"/>
    </source>
</evidence>
<dbReference type="GO" id="GO:0008270">
    <property type="term" value="F:zinc ion binding"/>
    <property type="evidence" value="ECO:0007669"/>
    <property type="project" value="InterPro"/>
</dbReference>
<keyword evidence="4" id="KW-0378">Hydrolase</keyword>
<keyword evidence="6" id="KW-0234">DNA repair</keyword>
<dbReference type="InterPro" id="IPR015886">
    <property type="entry name" value="H2TH_FPG"/>
</dbReference>
<dbReference type="Gene3D" id="1.10.8.50">
    <property type="match status" value="1"/>
</dbReference>
<dbReference type="SUPFAM" id="SSF46946">
    <property type="entry name" value="S13-like H2TH domain"/>
    <property type="match status" value="1"/>
</dbReference>
<dbReference type="AlphaFoldDB" id="A0A1T5NXZ4"/>
<evidence type="ECO:0000256" key="9">
    <source>
        <dbReference type="ARBA" id="ARBA00023295"/>
    </source>
</evidence>
<feature type="region of interest" description="Disordered" evidence="10">
    <location>
        <begin position="234"/>
        <end position="259"/>
    </location>
</feature>
<evidence type="ECO:0000256" key="3">
    <source>
        <dbReference type="ARBA" id="ARBA00022763"/>
    </source>
</evidence>
<dbReference type="Pfam" id="PF01149">
    <property type="entry name" value="Fapy_DNA_glyco"/>
    <property type="match status" value="1"/>
</dbReference>
<keyword evidence="8" id="KW-0511">Multifunctional enzyme</keyword>
<evidence type="ECO:0000256" key="6">
    <source>
        <dbReference type="ARBA" id="ARBA00023204"/>
    </source>
</evidence>
<evidence type="ECO:0000256" key="5">
    <source>
        <dbReference type="ARBA" id="ARBA00023125"/>
    </source>
</evidence>
<keyword evidence="13" id="KW-1185">Reference proteome</keyword>
<keyword evidence="5" id="KW-0238">DNA-binding</keyword>